<dbReference type="InterPro" id="IPR036259">
    <property type="entry name" value="MFS_trans_sf"/>
</dbReference>
<dbReference type="InterPro" id="IPR020846">
    <property type="entry name" value="MFS_dom"/>
</dbReference>
<feature type="transmembrane region" description="Helical" evidence="6">
    <location>
        <begin position="54"/>
        <end position="73"/>
    </location>
</feature>
<feature type="transmembrane region" description="Helical" evidence="6">
    <location>
        <begin position="447"/>
        <end position="468"/>
    </location>
</feature>
<feature type="transmembrane region" description="Helical" evidence="6">
    <location>
        <begin position="240"/>
        <end position="259"/>
    </location>
</feature>
<gene>
    <name evidence="8" type="ORF">RGB73_04765</name>
</gene>
<organism evidence="8 9">
    <name type="scientific">Brevibacillus brevis</name>
    <name type="common">Bacillus brevis</name>
    <dbReference type="NCBI Taxonomy" id="1393"/>
    <lineage>
        <taxon>Bacteria</taxon>
        <taxon>Bacillati</taxon>
        <taxon>Bacillota</taxon>
        <taxon>Bacilli</taxon>
        <taxon>Bacillales</taxon>
        <taxon>Paenibacillaceae</taxon>
        <taxon>Brevibacillus</taxon>
    </lineage>
</organism>
<evidence type="ECO:0000256" key="5">
    <source>
        <dbReference type="ARBA" id="ARBA00023136"/>
    </source>
</evidence>
<feature type="transmembrane region" description="Helical" evidence="6">
    <location>
        <begin position="85"/>
        <end position="104"/>
    </location>
</feature>
<dbReference type="InterPro" id="IPR011701">
    <property type="entry name" value="MFS"/>
</dbReference>
<dbReference type="Pfam" id="PF07690">
    <property type="entry name" value="MFS_1"/>
    <property type="match status" value="1"/>
</dbReference>
<keyword evidence="2" id="KW-0813">Transport</keyword>
<keyword evidence="3 6" id="KW-0812">Transmembrane</keyword>
<evidence type="ECO:0000313" key="8">
    <source>
        <dbReference type="EMBL" id="WNC15656.1"/>
    </source>
</evidence>
<evidence type="ECO:0000256" key="4">
    <source>
        <dbReference type="ARBA" id="ARBA00022989"/>
    </source>
</evidence>
<proteinExistence type="predicted"/>
<name>A0ABY9T6I1_BREBE</name>
<reference evidence="8 9" key="1">
    <citation type="submission" date="2023-09" db="EMBL/GenBank/DDBJ databases">
        <title>Complete Genome and Methylome dissection of Bacillus brevis NEB573 original source of BbsI restriction endonuclease.</title>
        <authorList>
            <person name="Fomenkov A."/>
            <person name="Roberts R.D."/>
        </authorList>
    </citation>
    <scope>NUCLEOTIDE SEQUENCE [LARGE SCALE GENOMIC DNA]</scope>
    <source>
        <strain evidence="8 9">NEB573</strain>
    </source>
</reference>
<evidence type="ECO:0000256" key="3">
    <source>
        <dbReference type="ARBA" id="ARBA00022692"/>
    </source>
</evidence>
<feature type="transmembrane region" description="Helical" evidence="6">
    <location>
        <begin position="143"/>
        <end position="161"/>
    </location>
</feature>
<feature type="transmembrane region" description="Helical" evidence="6">
    <location>
        <begin position="173"/>
        <end position="196"/>
    </location>
</feature>
<dbReference type="CDD" id="cd17321">
    <property type="entry name" value="MFS_MMR_MDR_like"/>
    <property type="match status" value="1"/>
</dbReference>
<comment type="subcellular location">
    <subcellularLocation>
        <location evidence="1">Cell membrane</location>
        <topology evidence="1">Multi-pass membrane protein</topology>
    </subcellularLocation>
</comment>
<protein>
    <submittedName>
        <fullName evidence="8">MFS transporter</fullName>
    </submittedName>
</protein>
<dbReference type="Gene3D" id="1.20.1720.10">
    <property type="entry name" value="Multidrug resistance protein D"/>
    <property type="match status" value="1"/>
</dbReference>
<evidence type="ECO:0000256" key="2">
    <source>
        <dbReference type="ARBA" id="ARBA00022448"/>
    </source>
</evidence>
<feature type="transmembrane region" description="Helical" evidence="6">
    <location>
        <begin position="367"/>
        <end position="385"/>
    </location>
</feature>
<dbReference type="Proteomes" id="UP001256827">
    <property type="component" value="Chromosome"/>
</dbReference>
<dbReference type="PANTHER" id="PTHR42718">
    <property type="entry name" value="MAJOR FACILITATOR SUPERFAMILY MULTIDRUG TRANSPORTER MFSC"/>
    <property type="match status" value="1"/>
</dbReference>
<feature type="transmembrane region" description="Helical" evidence="6">
    <location>
        <begin position="208"/>
        <end position="228"/>
    </location>
</feature>
<evidence type="ECO:0000259" key="7">
    <source>
        <dbReference type="PROSITE" id="PS50850"/>
    </source>
</evidence>
<keyword evidence="5 6" id="KW-0472">Membrane</keyword>
<evidence type="ECO:0000256" key="6">
    <source>
        <dbReference type="SAM" id="Phobius"/>
    </source>
</evidence>
<dbReference type="Gene3D" id="1.20.1250.20">
    <property type="entry name" value="MFS general substrate transporter like domains"/>
    <property type="match status" value="1"/>
</dbReference>
<dbReference type="PROSITE" id="PS50850">
    <property type="entry name" value="MFS"/>
    <property type="match status" value="1"/>
</dbReference>
<feature type="transmembrane region" description="Helical" evidence="6">
    <location>
        <begin position="342"/>
        <end position="361"/>
    </location>
</feature>
<feature type="domain" description="Major facilitator superfamily (MFS) profile" evidence="7">
    <location>
        <begin position="19"/>
        <end position="472"/>
    </location>
</feature>
<feature type="transmembrane region" description="Helical" evidence="6">
    <location>
        <begin position="280"/>
        <end position="302"/>
    </location>
</feature>
<feature type="transmembrane region" description="Helical" evidence="6">
    <location>
        <begin position="12"/>
        <end position="34"/>
    </location>
</feature>
<dbReference type="SUPFAM" id="SSF103473">
    <property type="entry name" value="MFS general substrate transporter"/>
    <property type="match status" value="1"/>
</dbReference>
<keyword evidence="9" id="KW-1185">Reference proteome</keyword>
<feature type="transmembrane region" description="Helical" evidence="6">
    <location>
        <begin position="406"/>
        <end position="427"/>
    </location>
</feature>
<dbReference type="PRINTS" id="PR01036">
    <property type="entry name" value="TCRTETB"/>
</dbReference>
<dbReference type="EMBL" id="CP134050">
    <property type="protein sequence ID" value="WNC15656.1"/>
    <property type="molecule type" value="Genomic_DNA"/>
</dbReference>
<dbReference type="RefSeq" id="WP_310769625.1">
    <property type="nucleotide sequence ID" value="NZ_CP134050.1"/>
</dbReference>
<keyword evidence="4 6" id="KW-1133">Transmembrane helix</keyword>
<feature type="transmembrane region" description="Helical" evidence="6">
    <location>
        <begin position="110"/>
        <end position="131"/>
    </location>
</feature>
<dbReference type="PANTHER" id="PTHR42718:SF9">
    <property type="entry name" value="MAJOR FACILITATOR SUPERFAMILY MULTIDRUG TRANSPORTER MFSC"/>
    <property type="match status" value="1"/>
</dbReference>
<accession>A0ABY9T6I1</accession>
<evidence type="ECO:0000313" key="9">
    <source>
        <dbReference type="Proteomes" id="UP001256827"/>
    </source>
</evidence>
<sequence>MRPNHRPVPSALPHPTVLLVMIFSLAVLVAAVTVDMVNPVLHLIGEQWGATKAQVSWVVSGVALVLAIGVPLYGRMSDFFELKKLFAFAVSILSVGSLICALAPNLLSLVVGRMIQGAGMSAIPVLSVVAISKVFPPGKRGGALGIIAGCIGVGTAGGPIFGGVVGQLFGWPYLFWITFILSMVVAVCALSLLPTFLPVRETKKPRQFDLIGGALFGLAAGLLLLGVTQGESVGFASFPSLGSLAGSLLSLSGFIWRIVTAENPFVPPVMFQNRHYVSSLIVAVFSMFAYFSVLVFVPLLVVEVNGLSPVQAGIVLLPGGAAVALLSPFVGRISDRLGTKRLILAGVAVMGASTLYLSTFASGASPVWVSVGVWGAGIAFALTNSPVNNAAVSALAKDQVGIRMGIFQGALYLGAGVGAGMIGALLSARREASRPLNPLYMLDAVSYSDAFLAAAFAVVIAFAAAFWLRKDR</sequence>
<evidence type="ECO:0000256" key="1">
    <source>
        <dbReference type="ARBA" id="ARBA00004651"/>
    </source>
</evidence>
<feature type="transmembrane region" description="Helical" evidence="6">
    <location>
        <begin position="308"/>
        <end position="330"/>
    </location>
</feature>